<dbReference type="SUPFAM" id="SSF50978">
    <property type="entry name" value="WD40 repeat-like"/>
    <property type="match status" value="1"/>
</dbReference>
<dbReference type="Proteomes" id="UP001432180">
    <property type="component" value="Chromosome"/>
</dbReference>
<evidence type="ECO:0000259" key="6">
    <source>
        <dbReference type="PROSITE" id="PS50928"/>
    </source>
</evidence>
<reference evidence="7 8" key="1">
    <citation type="journal article" date="2023" name="Microorganisms">
        <title>Thiorhodovibrio frisius and Trv. litoralis spp. nov., Two Novel Members from a Clade of Fastidious Purple Sulfur Bacteria That Exhibit Unique Red-Shifted Light-Harvesting Capabilities.</title>
        <authorList>
            <person name="Methner A."/>
            <person name="Kuzyk S.B."/>
            <person name="Petersen J."/>
            <person name="Bauer S."/>
            <person name="Brinkmann H."/>
            <person name="Sichau K."/>
            <person name="Wanner G."/>
            <person name="Wolf J."/>
            <person name="Neumann-Schaal M."/>
            <person name="Henke P."/>
            <person name="Tank M."/>
            <person name="Sproer C."/>
            <person name="Bunk B."/>
            <person name="Overmann J."/>
        </authorList>
    </citation>
    <scope>NUCLEOTIDE SEQUENCE [LARGE SCALE GENOMIC DNA]</scope>
    <source>
        <strain evidence="7 8">DSM 6702</strain>
    </source>
</reference>
<comment type="similarity">
    <text evidence="5">Belongs to the binding-protein-dependent transport system permease family.</text>
</comment>
<feature type="transmembrane region" description="Helical" evidence="5">
    <location>
        <begin position="37"/>
        <end position="65"/>
    </location>
</feature>
<feature type="transmembrane region" description="Helical" evidence="5">
    <location>
        <begin position="837"/>
        <end position="859"/>
    </location>
</feature>
<feature type="transmembrane region" description="Helical" evidence="5">
    <location>
        <begin position="724"/>
        <end position="750"/>
    </location>
</feature>
<organism evidence="7 8">
    <name type="scientific">Thiorhodovibrio winogradskyi</name>
    <dbReference type="NCBI Taxonomy" id="77007"/>
    <lineage>
        <taxon>Bacteria</taxon>
        <taxon>Pseudomonadati</taxon>
        <taxon>Pseudomonadota</taxon>
        <taxon>Gammaproteobacteria</taxon>
        <taxon>Chromatiales</taxon>
        <taxon>Chromatiaceae</taxon>
        <taxon>Thiorhodovibrio</taxon>
    </lineage>
</organism>
<evidence type="ECO:0000256" key="1">
    <source>
        <dbReference type="ARBA" id="ARBA00004651"/>
    </source>
</evidence>
<protein>
    <submittedName>
        <fullName evidence="7">Phosphate transport system permease protein PstC</fullName>
    </submittedName>
</protein>
<dbReference type="PROSITE" id="PS50928">
    <property type="entry name" value="ABC_TM1"/>
    <property type="match status" value="1"/>
</dbReference>
<dbReference type="PANTHER" id="PTHR42727:SF1">
    <property type="entry name" value="PHOSPHATE TRANSPORT SYSTEM PERMEASE"/>
    <property type="match status" value="1"/>
</dbReference>
<feature type="transmembrane region" description="Helical" evidence="5">
    <location>
        <begin position="771"/>
        <end position="793"/>
    </location>
</feature>
<name>A0ABZ0SB68_9GAMM</name>
<dbReference type="InterPro" id="IPR036322">
    <property type="entry name" value="WD40_repeat_dom_sf"/>
</dbReference>
<keyword evidence="8" id="KW-1185">Reference proteome</keyword>
<dbReference type="InterPro" id="IPR000515">
    <property type="entry name" value="MetI-like"/>
</dbReference>
<evidence type="ECO:0000313" key="8">
    <source>
        <dbReference type="Proteomes" id="UP001432180"/>
    </source>
</evidence>
<feature type="domain" description="ABC transmembrane type-1" evidence="6">
    <location>
        <begin position="491"/>
        <end position="859"/>
    </location>
</feature>
<dbReference type="EMBL" id="CP121472">
    <property type="protein sequence ID" value="WPL17322.1"/>
    <property type="molecule type" value="Genomic_DNA"/>
</dbReference>
<gene>
    <name evidence="7" type="primary">pstC_1</name>
    <name evidence="7" type="ORF">Thiowin_02325</name>
</gene>
<evidence type="ECO:0000256" key="5">
    <source>
        <dbReference type="RuleBase" id="RU363032"/>
    </source>
</evidence>
<dbReference type="Pfam" id="PF00528">
    <property type="entry name" value="BPD_transp_1"/>
    <property type="match status" value="1"/>
</dbReference>
<feature type="transmembrane region" description="Helical" evidence="5">
    <location>
        <begin position="679"/>
        <end position="704"/>
    </location>
</feature>
<dbReference type="InterPro" id="IPR015943">
    <property type="entry name" value="WD40/YVTN_repeat-like_dom_sf"/>
</dbReference>
<feature type="transmembrane region" description="Helical" evidence="5">
    <location>
        <begin position="635"/>
        <end position="658"/>
    </location>
</feature>
<evidence type="ECO:0000256" key="2">
    <source>
        <dbReference type="ARBA" id="ARBA00022692"/>
    </source>
</evidence>
<feature type="transmembrane region" description="Helical" evidence="5">
    <location>
        <begin position="497"/>
        <end position="516"/>
    </location>
</feature>
<dbReference type="SUPFAM" id="SSF161098">
    <property type="entry name" value="MetI-like"/>
    <property type="match status" value="2"/>
</dbReference>
<dbReference type="Gene3D" id="2.130.10.10">
    <property type="entry name" value="YVTN repeat-like/Quinoprotein amine dehydrogenase"/>
    <property type="match status" value="1"/>
</dbReference>
<sequence length="873" mass="95045">MSEANLLQRARATALLERRRDRSTRPSVLLADRFARWLITIGGLLVILAVVGIMVFLISVALPLAKSGETLSHSQYQVKPPKVTRWLNADEYRTLGVRISAEGAYSSFHLDTGQLIASSKLDFGEQVAISVGGVVERDQVAFGFADGSVLFAVVDFQVDVLPDTALPSAAKALNGTDWVLDERLYSKLPGEQIRRLTLKTEIGERVQASEAPIIALDYRVGGTAERPTRSFVSVDAEGIARLSRSESKINILTKKVTTRTRTSTLPSLPAGTHVTAVAMTTHADAVYVASSEGEIYRYDTRHFNAPTLAETLRVFPGETITSMGFLIGEQALVVGGSNGAVDVFFLLPAPADAGTTDGNHLVRARRHAPHGAAVTNISVSQRSKALVTTAANGEVWLRHSTSDQVLERYQSQAAVGDAVAVQLMPRVDGVLLLNDSGGADFWRFHHPHPEVTLGTVFGKVWYEGYVEPSFTWQSSSGTDVFEPKFSLIPLMFGTLKATVYSMLFAVPIALLGAIYTSEFVHRSVRSTVKPMMEMMEALPTVVLGFIGALILAPLVETWIAAVVLSFIVLPLGLVLAAYLWQLLPVGWTLRLDGLAKFGFMVATIVLLLWFAYLLGPGFQALFFAGDFKAWLNRDLGSATPFVFLLLMPLSYLAITWVFQRGVGPRYRDLSRNLPRQRAAVLALGRWLALFAGALLLAYLGARLLTLLGFDPRGSLVDTYVQRNALVVGFVMGFAVIPNIFTLAEDALSAVPDHLRAASLATGATPWQTAKWVILPTALSGVFAAVMIGMGRAVGETMIVVMAAGNTPILDWNIFNGLRTLSANIAVELPEAVQDSSLYRMLFLAALTLFVMTFAINTLAEVIRQRFRKRAFQL</sequence>
<dbReference type="PANTHER" id="PTHR42727">
    <property type="entry name" value="PHOSPHATE TRANSPORT SYSTEM PERMEASE PROTEIN"/>
    <property type="match status" value="1"/>
</dbReference>
<feature type="transmembrane region" description="Helical" evidence="5">
    <location>
        <begin position="537"/>
        <end position="555"/>
    </location>
</feature>
<evidence type="ECO:0000313" key="7">
    <source>
        <dbReference type="EMBL" id="WPL17322.1"/>
    </source>
</evidence>
<keyword evidence="2 5" id="KW-0812">Transmembrane</keyword>
<evidence type="ECO:0000256" key="4">
    <source>
        <dbReference type="ARBA" id="ARBA00023136"/>
    </source>
</evidence>
<keyword evidence="5" id="KW-0813">Transport</keyword>
<accession>A0ABZ0SB68</accession>
<proteinExistence type="inferred from homology"/>
<dbReference type="RefSeq" id="WP_328987839.1">
    <property type="nucleotide sequence ID" value="NZ_CP121472.1"/>
</dbReference>
<feature type="transmembrane region" description="Helical" evidence="5">
    <location>
        <begin position="594"/>
        <end position="615"/>
    </location>
</feature>
<dbReference type="InterPro" id="IPR035906">
    <property type="entry name" value="MetI-like_sf"/>
</dbReference>
<feature type="transmembrane region" description="Helical" evidence="5">
    <location>
        <begin position="561"/>
        <end position="582"/>
    </location>
</feature>
<comment type="subcellular location">
    <subcellularLocation>
        <location evidence="1 5">Cell membrane</location>
        <topology evidence="1 5">Multi-pass membrane protein</topology>
    </subcellularLocation>
</comment>
<keyword evidence="3 5" id="KW-1133">Transmembrane helix</keyword>
<evidence type="ECO:0000256" key="3">
    <source>
        <dbReference type="ARBA" id="ARBA00022989"/>
    </source>
</evidence>
<dbReference type="Gene3D" id="1.10.3720.10">
    <property type="entry name" value="MetI-like"/>
    <property type="match status" value="2"/>
</dbReference>
<dbReference type="CDD" id="cd06261">
    <property type="entry name" value="TM_PBP2"/>
    <property type="match status" value="1"/>
</dbReference>
<keyword evidence="4 5" id="KW-0472">Membrane</keyword>